<sequence>MRGVVGSSPHIAGKATSERLRQVLVATSERLRQVLVATSERLRQVLVATSERLRQVLVCVQRLGARRGTGTPKNYYVFE</sequence>
<dbReference type="PaxDb" id="2903-EOD42100"/>
<dbReference type="GeneID" id="17287370"/>
<evidence type="ECO:0000313" key="2">
    <source>
        <dbReference type="Proteomes" id="UP000013827"/>
    </source>
</evidence>
<keyword evidence="2" id="KW-1185">Reference proteome</keyword>
<accession>A0A0D3L265</accession>
<organism evidence="1 2">
    <name type="scientific">Emiliania huxleyi (strain CCMP1516)</name>
    <dbReference type="NCBI Taxonomy" id="280463"/>
    <lineage>
        <taxon>Eukaryota</taxon>
        <taxon>Haptista</taxon>
        <taxon>Haptophyta</taxon>
        <taxon>Prymnesiophyceae</taxon>
        <taxon>Isochrysidales</taxon>
        <taxon>Noelaerhabdaceae</taxon>
        <taxon>Emiliania</taxon>
    </lineage>
</organism>
<proteinExistence type="predicted"/>
<protein>
    <submittedName>
        <fullName evidence="1">Uncharacterized protein</fullName>
    </submittedName>
</protein>
<reference evidence="1" key="2">
    <citation type="submission" date="2024-10" db="UniProtKB">
        <authorList>
            <consortium name="EnsemblProtists"/>
        </authorList>
    </citation>
    <scope>IDENTIFICATION</scope>
</reference>
<dbReference type="Proteomes" id="UP000013827">
    <property type="component" value="Unassembled WGS sequence"/>
</dbReference>
<dbReference type="AlphaFoldDB" id="A0A0D3L265"/>
<name>A0A0D3L265_EMIH1</name>
<reference evidence="2" key="1">
    <citation type="journal article" date="2013" name="Nature">
        <title>Pan genome of the phytoplankton Emiliania underpins its global distribution.</title>
        <authorList>
            <person name="Read B.A."/>
            <person name="Kegel J."/>
            <person name="Klute M.J."/>
            <person name="Kuo A."/>
            <person name="Lefebvre S.C."/>
            <person name="Maumus F."/>
            <person name="Mayer C."/>
            <person name="Miller J."/>
            <person name="Monier A."/>
            <person name="Salamov A."/>
            <person name="Young J."/>
            <person name="Aguilar M."/>
            <person name="Claverie J.M."/>
            <person name="Frickenhaus S."/>
            <person name="Gonzalez K."/>
            <person name="Herman E.K."/>
            <person name="Lin Y.C."/>
            <person name="Napier J."/>
            <person name="Ogata H."/>
            <person name="Sarno A.F."/>
            <person name="Shmutz J."/>
            <person name="Schroeder D."/>
            <person name="de Vargas C."/>
            <person name="Verret F."/>
            <person name="von Dassow P."/>
            <person name="Valentin K."/>
            <person name="Van de Peer Y."/>
            <person name="Wheeler G."/>
            <person name="Dacks J.B."/>
            <person name="Delwiche C.F."/>
            <person name="Dyhrman S.T."/>
            <person name="Glockner G."/>
            <person name="John U."/>
            <person name="Richards T."/>
            <person name="Worden A.Z."/>
            <person name="Zhang X."/>
            <person name="Grigoriev I.V."/>
            <person name="Allen A.E."/>
            <person name="Bidle K."/>
            <person name="Borodovsky M."/>
            <person name="Bowler C."/>
            <person name="Brownlee C."/>
            <person name="Cock J.M."/>
            <person name="Elias M."/>
            <person name="Gladyshev V.N."/>
            <person name="Groth M."/>
            <person name="Guda C."/>
            <person name="Hadaegh A."/>
            <person name="Iglesias-Rodriguez M.D."/>
            <person name="Jenkins J."/>
            <person name="Jones B.M."/>
            <person name="Lawson T."/>
            <person name="Leese F."/>
            <person name="Lindquist E."/>
            <person name="Lobanov A."/>
            <person name="Lomsadze A."/>
            <person name="Malik S.B."/>
            <person name="Marsh M.E."/>
            <person name="Mackinder L."/>
            <person name="Mock T."/>
            <person name="Mueller-Roeber B."/>
            <person name="Pagarete A."/>
            <person name="Parker M."/>
            <person name="Probert I."/>
            <person name="Quesneville H."/>
            <person name="Raines C."/>
            <person name="Rensing S.A."/>
            <person name="Riano-Pachon D.M."/>
            <person name="Richier S."/>
            <person name="Rokitta S."/>
            <person name="Shiraiwa Y."/>
            <person name="Soanes D.M."/>
            <person name="van der Giezen M."/>
            <person name="Wahlund T.M."/>
            <person name="Williams B."/>
            <person name="Wilson W."/>
            <person name="Wolfe G."/>
            <person name="Wurch L.L."/>
        </authorList>
    </citation>
    <scope>NUCLEOTIDE SEQUENCE</scope>
</reference>
<dbReference type="RefSeq" id="XP_005794529.1">
    <property type="nucleotide sequence ID" value="XM_005794472.1"/>
</dbReference>
<evidence type="ECO:0000313" key="1">
    <source>
        <dbReference type="EnsemblProtists" id="EOD42100"/>
    </source>
</evidence>
<dbReference type="KEGG" id="ehx:EMIHUDRAFT_194818"/>
<dbReference type="EnsemblProtists" id="EOD42100">
    <property type="protein sequence ID" value="EOD42100"/>
    <property type="gene ID" value="EMIHUDRAFT_194818"/>
</dbReference>
<dbReference type="HOGENOM" id="CLU_2611044_0_0_1"/>